<keyword evidence="1" id="KW-1133">Transmembrane helix</keyword>
<evidence type="ECO:0000256" key="1">
    <source>
        <dbReference type="SAM" id="Phobius"/>
    </source>
</evidence>
<keyword evidence="1" id="KW-0812">Transmembrane</keyword>
<dbReference type="Proteomes" id="UP000584670">
    <property type="component" value="Unassembled WGS sequence"/>
</dbReference>
<dbReference type="EMBL" id="JACMSF010000121">
    <property type="protein sequence ID" value="MBC2908196.1"/>
    <property type="molecule type" value="Genomic_DNA"/>
</dbReference>
<dbReference type="RefSeq" id="WP_186288114.1">
    <property type="nucleotide sequence ID" value="NZ_JACMSF010000121.1"/>
</dbReference>
<evidence type="ECO:0000313" key="3">
    <source>
        <dbReference type="Proteomes" id="UP000584670"/>
    </source>
</evidence>
<protein>
    <submittedName>
        <fullName evidence="2">Uncharacterized protein</fullName>
    </submittedName>
</protein>
<organism evidence="2 3">
    <name type="scientific">Streptomyces cupreus</name>
    <dbReference type="NCBI Taxonomy" id="2759956"/>
    <lineage>
        <taxon>Bacteria</taxon>
        <taxon>Bacillati</taxon>
        <taxon>Actinomycetota</taxon>
        <taxon>Actinomycetes</taxon>
        <taxon>Kitasatosporales</taxon>
        <taxon>Streptomycetaceae</taxon>
        <taxon>Streptomyces</taxon>
    </lineage>
</organism>
<name>A0A7X1MEM5_9ACTN</name>
<gene>
    <name evidence="2" type="ORF">H4N64_43255</name>
</gene>
<comment type="caution">
    <text evidence="2">The sequence shown here is derived from an EMBL/GenBank/DDBJ whole genome shotgun (WGS) entry which is preliminary data.</text>
</comment>
<feature type="transmembrane region" description="Helical" evidence="1">
    <location>
        <begin position="6"/>
        <end position="25"/>
    </location>
</feature>
<sequence>MDTLTWISAAVALASAAATVLLGYWQQRRIAAVERLNYMDRYGASLAWAAFDLQSRLFNILGGRYLTLFLVHGTREDAELARRSTVFVIAEYLGWVEILRRDVQFLDLGSSGSNRQVMTQLSQIAETFNRSTARHDELRLFRIQQRAIGSVMIHPNGEPGRRRCLDYAEFCERLDTDSRFTAWFSELLADVDVIAADIAPAEQRLQALQRQLVELINLLDPDAIRFPQFHRQVYTP</sequence>
<keyword evidence="3" id="KW-1185">Reference proteome</keyword>
<dbReference type="AlphaFoldDB" id="A0A7X1MEM5"/>
<accession>A0A7X1MEM5</accession>
<proteinExistence type="predicted"/>
<evidence type="ECO:0000313" key="2">
    <source>
        <dbReference type="EMBL" id="MBC2908196.1"/>
    </source>
</evidence>
<keyword evidence="1" id="KW-0472">Membrane</keyword>
<reference evidence="2 3" key="1">
    <citation type="submission" date="2020-08" db="EMBL/GenBank/DDBJ databases">
        <title>Streptomyces sp. PSKA01 genome sequencing and assembly.</title>
        <authorList>
            <person name="Mandal S."/>
            <person name="Maiti P.K."/>
            <person name="Das P."/>
        </authorList>
    </citation>
    <scope>NUCLEOTIDE SEQUENCE [LARGE SCALE GENOMIC DNA]</scope>
    <source>
        <strain evidence="2 3">PSKA01</strain>
    </source>
</reference>